<dbReference type="Proteomes" id="UP000694864">
    <property type="component" value="Chromosome 9"/>
</dbReference>
<dbReference type="RefSeq" id="XP_010431238.1">
    <property type="nucleotide sequence ID" value="XM_010432936.1"/>
</dbReference>
<organism evidence="4 5">
    <name type="scientific">Camelina sativa</name>
    <name type="common">False flax</name>
    <name type="synonym">Myagrum sativum</name>
    <dbReference type="NCBI Taxonomy" id="90675"/>
    <lineage>
        <taxon>Eukaryota</taxon>
        <taxon>Viridiplantae</taxon>
        <taxon>Streptophyta</taxon>
        <taxon>Embryophyta</taxon>
        <taxon>Tracheophyta</taxon>
        <taxon>Spermatophyta</taxon>
        <taxon>Magnoliopsida</taxon>
        <taxon>eudicotyledons</taxon>
        <taxon>Gunneridae</taxon>
        <taxon>Pentapetalae</taxon>
        <taxon>rosids</taxon>
        <taxon>malvids</taxon>
        <taxon>Brassicales</taxon>
        <taxon>Brassicaceae</taxon>
        <taxon>Camelineae</taxon>
        <taxon>Camelina</taxon>
    </lineage>
</organism>
<gene>
    <name evidence="5" type="primary">LOC104715542</name>
</gene>
<evidence type="ECO:0000313" key="5">
    <source>
        <dbReference type="RefSeq" id="XP_010431238.1"/>
    </source>
</evidence>
<keyword evidence="4" id="KW-1185">Reference proteome</keyword>
<sequence>MEIKQASKSLKQMLKRCSSLGKKSSEHVPKKGHFAVYVGHSRDRHVVPITFLNHPTFKMMLQAAEEEFGFRQERGLTIPCDQNIFLSLLDSITSYKLASLSCCVPPFFNFV</sequence>
<keyword evidence="3" id="KW-0341">Growth regulation</keyword>
<dbReference type="GeneID" id="104715542"/>
<reference evidence="4" key="1">
    <citation type="journal article" date="2014" name="Nat. Commun.">
        <title>The emerging biofuel crop Camelina sativa retains a highly undifferentiated hexaploid genome structure.</title>
        <authorList>
            <person name="Kagale S."/>
            <person name="Koh C."/>
            <person name="Nixon J."/>
            <person name="Bollina V."/>
            <person name="Clarke W.E."/>
            <person name="Tuteja R."/>
            <person name="Spillane C."/>
            <person name="Robinson S.J."/>
            <person name="Links M.G."/>
            <person name="Clarke C."/>
            <person name="Higgins E.E."/>
            <person name="Huebert T."/>
            <person name="Sharpe A.G."/>
            <person name="Parkin I.A."/>
        </authorList>
    </citation>
    <scope>NUCLEOTIDE SEQUENCE [LARGE SCALE GENOMIC DNA]</scope>
    <source>
        <strain evidence="4">cv. DH55</strain>
    </source>
</reference>
<protein>
    <submittedName>
        <fullName evidence="5">Auxin-induced protein 15A-like</fullName>
    </submittedName>
</protein>
<proteinExistence type="inferred from homology"/>
<evidence type="ECO:0000256" key="2">
    <source>
        <dbReference type="ARBA" id="ARBA00022473"/>
    </source>
</evidence>
<comment type="similarity">
    <text evidence="1">Belongs to the ARG7 family.</text>
</comment>
<evidence type="ECO:0000256" key="3">
    <source>
        <dbReference type="ARBA" id="ARBA00022604"/>
    </source>
</evidence>
<evidence type="ECO:0000313" key="4">
    <source>
        <dbReference type="Proteomes" id="UP000694864"/>
    </source>
</evidence>
<accession>A0ABM0TTP8</accession>
<dbReference type="Pfam" id="PF02519">
    <property type="entry name" value="Auxin_inducible"/>
    <property type="match status" value="1"/>
</dbReference>
<dbReference type="InterPro" id="IPR003676">
    <property type="entry name" value="SAUR_fam"/>
</dbReference>
<reference evidence="5" key="2">
    <citation type="submission" date="2025-08" db="UniProtKB">
        <authorList>
            <consortium name="RefSeq"/>
        </authorList>
    </citation>
    <scope>IDENTIFICATION</scope>
    <source>
        <tissue evidence="5">Leaf</tissue>
    </source>
</reference>
<keyword evidence="2" id="KW-0217">Developmental protein</keyword>
<dbReference type="PANTHER" id="PTHR31929">
    <property type="entry name" value="SAUR-LIKE AUXIN-RESPONSIVE PROTEIN FAMILY-RELATED"/>
    <property type="match status" value="1"/>
</dbReference>
<evidence type="ECO:0000256" key="1">
    <source>
        <dbReference type="ARBA" id="ARBA00006974"/>
    </source>
</evidence>
<name>A0ABM0TTP8_CAMSA</name>